<evidence type="ECO:0000313" key="1">
    <source>
        <dbReference type="EMBL" id="OGK15399.1"/>
    </source>
</evidence>
<organism evidence="1 2">
    <name type="scientific">Candidatus Roizmanbacteria bacterium RIFCSPHIGHO2_01_FULL_39_12b</name>
    <dbReference type="NCBI Taxonomy" id="1802030"/>
    <lineage>
        <taxon>Bacteria</taxon>
        <taxon>Candidatus Roizmaniibacteriota</taxon>
    </lineage>
</organism>
<protein>
    <recommendedName>
        <fullName evidence="3">PII-uridylyltransferase/Glutamine-synthetase adenylyltransferase domain-containing protein</fullName>
    </recommendedName>
</protein>
<dbReference type="Proteomes" id="UP000178372">
    <property type="component" value="Unassembled WGS sequence"/>
</dbReference>
<evidence type="ECO:0000313" key="2">
    <source>
        <dbReference type="Proteomes" id="UP000178372"/>
    </source>
</evidence>
<name>A0A1F7G915_9BACT</name>
<proteinExistence type="predicted"/>
<dbReference type="AlphaFoldDB" id="A0A1F7G915"/>
<reference evidence="1 2" key="1">
    <citation type="journal article" date="2016" name="Nat. Commun.">
        <title>Thousands of microbial genomes shed light on interconnected biogeochemical processes in an aquifer system.</title>
        <authorList>
            <person name="Anantharaman K."/>
            <person name="Brown C.T."/>
            <person name="Hug L.A."/>
            <person name="Sharon I."/>
            <person name="Castelle C.J."/>
            <person name="Probst A.J."/>
            <person name="Thomas B.C."/>
            <person name="Singh A."/>
            <person name="Wilkins M.J."/>
            <person name="Karaoz U."/>
            <person name="Brodie E.L."/>
            <person name="Williams K.H."/>
            <person name="Hubbard S.S."/>
            <person name="Banfield J.F."/>
        </authorList>
    </citation>
    <scope>NUCLEOTIDE SEQUENCE [LARGE SCALE GENOMIC DNA]</scope>
</reference>
<evidence type="ECO:0008006" key="3">
    <source>
        <dbReference type="Google" id="ProtNLM"/>
    </source>
</evidence>
<accession>A0A1F7G915</accession>
<sequence length="111" mass="13161">MFHSDLAGGRWHTMSLCEQLGNIGSEISRALNWKDKDYIKSLHAFYRALELFDLTISDPKLKFRLKEILRARELVCDYFIGENEYQSTSAFFRSYFDYFALRAQYQKLIAK</sequence>
<gene>
    <name evidence="1" type="ORF">A2690_05070</name>
</gene>
<comment type="caution">
    <text evidence="1">The sequence shown here is derived from an EMBL/GenBank/DDBJ whole genome shotgun (WGS) entry which is preliminary data.</text>
</comment>
<dbReference type="EMBL" id="MFZF01000031">
    <property type="protein sequence ID" value="OGK15399.1"/>
    <property type="molecule type" value="Genomic_DNA"/>
</dbReference>